<dbReference type="SUPFAM" id="SSF56634">
    <property type="entry name" value="Heme-dependent catalase-like"/>
    <property type="match status" value="1"/>
</dbReference>
<dbReference type="PANTHER" id="PTHR11465">
    <property type="entry name" value="CATALASE"/>
    <property type="match status" value="1"/>
</dbReference>
<dbReference type="PROSITE" id="PS00438">
    <property type="entry name" value="CATALASE_2"/>
    <property type="match status" value="1"/>
</dbReference>
<accession>A0A348HFM0</accession>
<dbReference type="EC" id="1.11.1.6" evidence="3"/>
<sequence>MNPTRYTTANGAPVPQDDTSITAGERGPLTFDNWRLFEKLAHFNRERIPERVVHARGTSAQGVFRLTRDLSDLTIADFLRGVGKETPVAARFSTVAGGQDSNDMERDVRGFSVKFYTEQGNWDMVGNNTPVFFIREPSKFPDFIHTQKKDPRTNLVNWQNRWEFWALHPESFHQVTILLSDRGIPASLRHMHGFSSHTLSFFNEKGERHWVKWHFKTNQGIRNVSDEEAATIPHDHNQRDMVEAIDRGEFPSWTVKIQVMSEEQAREFRINPFDLTKVWPHGDVPLIEIGQMELNKNPDNYFAEVEQLAFSPSNFVPGISGSPDKVLQSRLLAYADAQRYRLSANYQQIPINQPRCPVNHYQRDGLMAGTCPVTGQSKEGGQYGDTNFYPNARADQGAPVPSPEFSEPPMPLEEEAWVGYHNNRGDDNYEQAGNLYRSFDDGQRDRIANVFATTLQGVTAPIVSKVIEHCYAADEDYGRRVEARYTALRDA</sequence>
<evidence type="ECO:0000256" key="4">
    <source>
        <dbReference type="ARBA" id="ARBA00022559"/>
    </source>
</evidence>
<name>A0A348HFM0_9GAMM</name>
<protein>
    <recommendedName>
        <fullName evidence="3">catalase</fullName>
        <ecNumber evidence="3">1.11.1.6</ecNumber>
    </recommendedName>
</protein>
<keyword evidence="7" id="KW-0560">Oxidoreductase</keyword>
<keyword evidence="4" id="KW-0575">Peroxidase</keyword>
<dbReference type="PROSITE" id="PS51402">
    <property type="entry name" value="CATALASE_3"/>
    <property type="match status" value="1"/>
</dbReference>
<evidence type="ECO:0000256" key="11">
    <source>
        <dbReference type="PIRSR" id="PIRSR038928-1"/>
    </source>
</evidence>
<dbReference type="STRING" id="1123510.GCA_000620025_00836"/>
<dbReference type="Proteomes" id="UP000267342">
    <property type="component" value="Chromosome"/>
</dbReference>
<evidence type="ECO:0000313" key="16">
    <source>
        <dbReference type="Proteomes" id="UP000267342"/>
    </source>
</evidence>
<dbReference type="GO" id="GO:0042744">
    <property type="term" value="P:hydrogen peroxide catabolic process"/>
    <property type="evidence" value="ECO:0007669"/>
    <property type="project" value="UniProtKB-KW"/>
</dbReference>
<evidence type="ECO:0000256" key="10">
    <source>
        <dbReference type="ARBA" id="ARBA00049254"/>
    </source>
</evidence>
<dbReference type="InterPro" id="IPR010582">
    <property type="entry name" value="Catalase_immune_responsive"/>
</dbReference>
<comment type="similarity">
    <text evidence="2">Belongs to the catalase family.</text>
</comment>
<dbReference type="InterPro" id="IPR018028">
    <property type="entry name" value="Catalase"/>
</dbReference>
<evidence type="ECO:0000256" key="3">
    <source>
        <dbReference type="ARBA" id="ARBA00012314"/>
    </source>
</evidence>
<evidence type="ECO:0000256" key="8">
    <source>
        <dbReference type="ARBA" id="ARBA00023004"/>
    </source>
</evidence>
<evidence type="ECO:0000256" key="12">
    <source>
        <dbReference type="PIRSR" id="PIRSR038928-2"/>
    </source>
</evidence>
<dbReference type="OrthoDB" id="9761719at2"/>
<dbReference type="InterPro" id="IPR020835">
    <property type="entry name" value="Catalase_sf"/>
</dbReference>
<dbReference type="GO" id="GO:0020037">
    <property type="term" value="F:heme binding"/>
    <property type="evidence" value="ECO:0007669"/>
    <property type="project" value="InterPro"/>
</dbReference>
<organism evidence="15 16">
    <name type="scientific">Zymobacter palmae</name>
    <dbReference type="NCBI Taxonomy" id="33074"/>
    <lineage>
        <taxon>Bacteria</taxon>
        <taxon>Pseudomonadati</taxon>
        <taxon>Pseudomonadota</taxon>
        <taxon>Gammaproteobacteria</taxon>
        <taxon>Oceanospirillales</taxon>
        <taxon>Halomonadaceae</taxon>
        <taxon>Zymobacter group</taxon>
        <taxon>Zymobacter</taxon>
    </lineage>
</organism>
<dbReference type="GO" id="GO:0046872">
    <property type="term" value="F:metal ion binding"/>
    <property type="evidence" value="ECO:0007669"/>
    <property type="project" value="UniProtKB-KW"/>
</dbReference>
<dbReference type="PRINTS" id="PR00067">
    <property type="entry name" value="CATALASE"/>
</dbReference>
<keyword evidence="16" id="KW-1185">Reference proteome</keyword>
<feature type="compositionally biased region" description="Polar residues" evidence="13">
    <location>
        <begin position="1"/>
        <end position="10"/>
    </location>
</feature>
<evidence type="ECO:0000256" key="13">
    <source>
        <dbReference type="SAM" id="MobiDB-lite"/>
    </source>
</evidence>
<dbReference type="KEGG" id="zpl:ZBT109_1666"/>
<dbReference type="AlphaFoldDB" id="A0A348HFM0"/>
<dbReference type="Gene3D" id="2.40.180.10">
    <property type="entry name" value="Catalase core domain"/>
    <property type="match status" value="1"/>
</dbReference>
<evidence type="ECO:0000256" key="6">
    <source>
        <dbReference type="ARBA" id="ARBA00022723"/>
    </source>
</evidence>
<keyword evidence="5 12" id="KW-0349">Heme</keyword>
<keyword evidence="6 12" id="KW-0479">Metal-binding</keyword>
<evidence type="ECO:0000256" key="7">
    <source>
        <dbReference type="ARBA" id="ARBA00023002"/>
    </source>
</evidence>
<gene>
    <name evidence="15" type="ORF">ZBT109_1666</name>
</gene>
<dbReference type="Pfam" id="PF00199">
    <property type="entry name" value="Catalase"/>
    <property type="match status" value="1"/>
</dbReference>
<evidence type="ECO:0000313" key="15">
    <source>
        <dbReference type="EMBL" id="BBG30422.1"/>
    </source>
</evidence>
<comment type="catalytic activity">
    <reaction evidence="10">
        <text>2 H2O2 = O2 + 2 H2O</text>
        <dbReference type="Rhea" id="RHEA:20309"/>
        <dbReference type="ChEBI" id="CHEBI:15377"/>
        <dbReference type="ChEBI" id="CHEBI:15379"/>
        <dbReference type="ChEBI" id="CHEBI:16240"/>
        <dbReference type="EC" id="1.11.1.6"/>
    </reaction>
</comment>
<feature type="region of interest" description="Disordered" evidence="13">
    <location>
        <begin position="1"/>
        <end position="25"/>
    </location>
</feature>
<evidence type="ECO:0000256" key="5">
    <source>
        <dbReference type="ARBA" id="ARBA00022617"/>
    </source>
</evidence>
<proteinExistence type="inferred from homology"/>
<dbReference type="SMART" id="SM01060">
    <property type="entry name" value="Catalase"/>
    <property type="match status" value="1"/>
</dbReference>
<evidence type="ECO:0000256" key="2">
    <source>
        <dbReference type="ARBA" id="ARBA00005329"/>
    </source>
</evidence>
<feature type="active site" evidence="11">
    <location>
        <position position="54"/>
    </location>
</feature>
<dbReference type="EMBL" id="AP018933">
    <property type="protein sequence ID" value="BBG30422.1"/>
    <property type="molecule type" value="Genomic_DNA"/>
</dbReference>
<dbReference type="GO" id="GO:0005737">
    <property type="term" value="C:cytoplasm"/>
    <property type="evidence" value="ECO:0007669"/>
    <property type="project" value="TreeGrafter"/>
</dbReference>
<evidence type="ECO:0000259" key="14">
    <source>
        <dbReference type="SMART" id="SM01060"/>
    </source>
</evidence>
<comment type="cofactor">
    <cofactor evidence="1 12">
        <name>heme</name>
        <dbReference type="ChEBI" id="CHEBI:30413"/>
    </cofactor>
</comment>
<dbReference type="GO" id="GO:0004096">
    <property type="term" value="F:catalase activity"/>
    <property type="evidence" value="ECO:0007669"/>
    <property type="project" value="UniProtKB-EC"/>
</dbReference>
<feature type="domain" description="Catalase core" evidence="14">
    <location>
        <begin position="7"/>
        <end position="397"/>
    </location>
</feature>
<dbReference type="PANTHER" id="PTHR11465:SF9">
    <property type="entry name" value="CATALASE"/>
    <property type="match status" value="1"/>
</dbReference>
<dbReference type="GO" id="GO:0042542">
    <property type="term" value="P:response to hydrogen peroxide"/>
    <property type="evidence" value="ECO:0007669"/>
    <property type="project" value="TreeGrafter"/>
</dbReference>
<evidence type="ECO:0000256" key="1">
    <source>
        <dbReference type="ARBA" id="ARBA00001971"/>
    </source>
</evidence>
<feature type="active site" evidence="11">
    <location>
        <position position="127"/>
    </location>
</feature>
<reference evidence="15 16" key="1">
    <citation type="submission" date="2018-09" db="EMBL/GenBank/DDBJ databases">
        <title>Zymobacter palmae IAM14233 (=T109) whole genome analysis.</title>
        <authorList>
            <person name="Yanase H."/>
        </authorList>
    </citation>
    <scope>NUCLEOTIDE SEQUENCE [LARGE SCALE GENOMIC DNA]</scope>
    <source>
        <strain evidence="15 16">IAM14233</strain>
    </source>
</reference>
<keyword evidence="9" id="KW-0376">Hydrogen peroxide</keyword>
<keyword evidence="8 12" id="KW-0408">Iron</keyword>
<dbReference type="InterPro" id="IPR011614">
    <property type="entry name" value="Catalase_core"/>
</dbReference>
<dbReference type="InterPro" id="IPR024708">
    <property type="entry name" value="Catalase_AS"/>
</dbReference>
<dbReference type="Pfam" id="PF06628">
    <property type="entry name" value="Catalase-rel"/>
    <property type="match status" value="1"/>
</dbReference>
<dbReference type="RefSeq" id="WP_027705947.1">
    <property type="nucleotide sequence ID" value="NZ_AP018933.1"/>
</dbReference>
<dbReference type="FunFam" id="2.40.180.10:FF:000001">
    <property type="entry name" value="Catalase"/>
    <property type="match status" value="1"/>
</dbReference>
<dbReference type="PIRSF" id="PIRSF038928">
    <property type="entry name" value="Catalase_clade1-3"/>
    <property type="match status" value="1"/>
</dbReference>
<dbReference type="InterPro" id="IPR024711">
    <property type="entry name" value="Catalase_clade1/3"/>
</dbReference>
<feature type="binding site" description="axial binding residue" evidence="12">
    <location>
        <position position="334"/>
    </location>
    <ligand>
        <name>heme</name>
        <dbReference type="ChEBI" id="CHEBI:30413"/>
    </ligand>
    <ligandPart>
        <name>Fe</name>
        <dbReference type="ChEBI" id="CHEBI:18248"/>
    </ligandPart>
</feature>
<evidence type="ECO:0000256" key="9">
    <source>
        <dbReference type="ARBA" id="ARBA00023324"/>
    </source>
</evidence>